<comment type="subcellular location">
    <subcellularLocation>
        <location evidence="1 8">Cell membrane</location>
        <topology evidence="1 8">Multi-pass membrane protein</topology>
    </subcellularLocation>
</comment>
<feature type="transmembrane region" description="Helical" evidence="8">
    <location>
        <begin position="149"/>
        <end position="170"/>
    </location>
</feature>
<dbReference type="GO" id="GO:0030425">
    <property type="term" value="C:dendrite"/>
    <property type="evidence" value="ECO:0007669"/>
    <property type="project" value="TreeGrafter"/>
</dbReference>
<feature type="transmembrane region" description="Helical" evidence="8">
    <location>
        <begin position="310"/>
        <end position="330"/>
    </location>
</feature>
<feature type="transmembrane region" description="Helical" evidence="8">
    <location>
        <begin position="240"/>
        <end position="264"/>
    </location>
</feature>
<evidence type="ECO:0000313" key="9">
    <source>
        <dbReference type="EMBL" id="CAG9812279.1"/>
    </source>
</evidence>
<sequence>MDTDSLPDIVVSFTDNYEKILNPHQRQILEDTKRVRDQLDQLERQRGFGTPNLYVRKAEETFDPDEMDERDSFYKTTKSLLVLFQLMGVMPIMRSIKGSGQERTTFSWTSKAFIWAYLVYFFETIIVCLVARARFIMFISSSDKKFDEVIYNIIFLSILLPHFLLPFASWRNGLEVAKFKNMWTNFQVRYLKVTGEAIEFPKLEPITWTLCVFSWGCSMFIVLSQFYLQPEFPFFHTFAYYHILAMLNGFCSLWFINCTAFGLASRALQGHVSKIIRSEKPSKKMAEYRNLWVDLSHMMQQLGKAYSNMYGIYCLVIFFTTIIASYGSLSEIIDHGVTFKELGLFIIVVYFMTLLFIICNEAHHASRRVGLGFQEVLLNVNLTTVDISTQREIEMFLVAIDKNPPTMNLDGYANINRELITSNLSFMATYLVVLMQFKLTLLRQSSRKLPVDYLPEENM</sequence>
<comment type="function">
    <text evidence="8">Gustatory receptor which mediates acceptance or avoidance behavior, depending on its substrates.</text>
</comment>
<reference evidence="9" key="2">
    <citation type="submission" date="2022-10" db="EMBL/GenBank/DDBJ databases">
        <authorList>
            <consortium name="ENA_rothamsted_submissions"/>
            <consortium name="culmorum"/>
            <person name="King R."/>
        </authorList>
    </citation>
    <scope>NUCLEOTIDE SEQUENCE</scope>
</reference>
<protein>
    <recommendedName>
        <fullName evidence="8">Gustatory receptor</fullName>
    </recommendedName>
</protein>
<dbReference type="AlphaFoldDB" id="A0A9N9WWU4"/>
<evidence type="ECO:0000256" key="1">
    <source>
        <dbReference type="ARBA" id="ARBA00004651"/>
    </source>
</evidence>
<keyword evidence="10" id="KW-1185">Reference proteome</keyword>
<dbReference type="GO" id="GO:0004984">
    <property type="term" value="F:olfactory receptor activity"/>
    <property type="evidence" value="ECO:0007669"/>
    <property type="project" value="TreeGrafter"/>
</dbReference>
<evidence type="ECO:0000313" key="10">
    <source>
        <dbReference type="Proteomes" id="UP001153620"/>
    </source>
</evidence>
<feature type="transmembrane region" description="Helical" evidence="8">
    <location>
        <begin position="342"/>
        <end position="359"/>
    </location>
</feature>
<dbReference type="InterPro" id="IPR013604">
    <property type="entry name" value="7TM_chemorcpt"/>
</dbReference>
<dbReference type="GO" id="GO:0005886">
    <property type="term" value="C:plasma membrane"/>
    <property type="evidence" value="ECO:0007669"/>
    <property type="project" value="UniProtKB-SubCell"/>
</dbReference>
<organism evidence="9 10">
    <name type="scientific">Chironomus riparius</name>
    <dbReference type="NCBI Taxonomy" id="315576"/>
    <lineage>
        <taxon>Eukaryota</taxon>
        <taxon>Metazoa</taxon>
        <taxon>Ecdysozoa</taxon>
        <taxon>Arthropoda</taxon>
        <taxon>Hexapoda</taxon>
        <taxon>Insecta</taxon>
        <taxon>Pterygota</taxon>
        <taxon>Neoptera</taxon>
        <taxon>Endopterygota</taxon>
        <taxon>Diptera</taxon>
        <taxon>Nematocera</taxon>
        <taxon>Chironomoidea</taxon>
        <taxon>Chironomidae</taxon>
        <taxon>Chironominae</taxon>
        <taxon>Chironomus</taxon>
    </lineage>
</organism>
<dbReference type="GO" id="GO:0030424">
    <property type="term" value="C:axon"/>
    <property type="evidence" value="ECO:0007669"/>
    <property type="project" value="TreeGrafter"/>
</dbReference>
<name>A0A9N9WWU4_9DIPT</name>
<dbReference type="EMBL" id="OU895880">
    <property type="protein sequence ID" value="CAG9812279.1"/>
    <property type="molecule type" value="Genomic_DNA"/>
</dbReference>
<comment type="caution">
    <text evidence="8">Lacks conserved residue(s) required for the propagation of feature annotation.</text>
</comment>
<feature type="transmembrane region" description="Helical" evidence="8">
    <location>
        <begin position="114"/>
        <end position="137"/>
    </location>
</feature>
<evidence type="ECO:0000256" key="2">
    <source>
        <dbReference type="ARBA" id="ARBA00022475"/>
    </source>
</evidence>
<evidence type="ECO:0000256" key="7">
    <source>
        <dbReference type="ARBA" id="ARBA00023224"/>
    </source>
</evidence>
<evidence type="ECO:0000256" key="4">
    <source>
        <dbReference type="ARBA" id="ARBA00022989"/>
    </source>
</evidence>
<keyword evidence="3 8" id="KW-0812">Transmembrane</keyword>
<evidence type="ECO:0000256" key="6">
    <source>
        <dbReference type="ARBA" id="ARBA00023170"/>
    </source>
</evidence>
<gene>
    <name evidence="9" type="ORF">CHIRRI_LOCUS15084</name>
</gene>
<dbReference type="PANTHER" id="PTHR21143">
    <property type="entry name" value="INVERTEBRATE GUSTATORY RECEPTOR"/>
    <property type="match status" value="1"/>
</dbReference>
<dbReference type="GO" id="GO:0050909">
    <property type="term" value="P:sensory perception of taste"/>
    <property type="evidence" value="ECO:0007669"/>
    <property type="project" value="InterPro"/>
</dbReference>
<keyword evidence="4 8" id="KW-1133">Transmembrane helix</keyword>
<dbReference type="OrthoDB" id="6625921at2759"/>
<evidence type="ECO:0000256" key="5">
    <source>
        <dbReference type="ARBA" id="ARBA00023136"/>
    </source>
</evidence>
<comment type="similarity">
    <text evidence="8">Belongs to the insect chemoreceptor superfamily. Gustatory receptor (GR) family.</text>
</comment>
<keyword evidence="7 8" id="KW-0807">Transducer</keyword>
<dbReference type="PANTHER" id="PTHR21143:SF121">
    <property type="entry name" value="GUSTATORY AND ODORANT RECEPTOR 21A"/>
    <property type="match status" value="1"/>
</dbReference>
<proteinExistence type="inferred from homology"/>
<dbReference type="Proteomes" id="UP001153620">
    <property type="component" value="Chromosome 4"/>
</dbReference>
<evidence type="ECO:0000256" key="3">
    <source>
        <dbReference type="ARBA" id="ARBA00022692"/>
    </source>
</evidence>
<dbReference type="GO" id="GO:0007165">
    <property type="term" value="P:signal transduction"/>
    <property type="evidence" value="ECO:0007669"/>
    <property type="project" value="UniProtKB-KW"/>
</dbReference>
<feature type="transmembrane region" description="Helical" evidence="8">
    <location>
        <begin position="206"/>
        <end position="228"/>
    </location>
</feature>
<reference evidence="9" key="1">
    <citation type="submission" date="2022-01" db="EMBL/GenBank/DDBJ databases">
        <authorList>
            <person name="King R."/>
        </authorList>
    </citation>
    <scope>NUCLEOTIDE SEQUENCE</scope>
</reference>
<dbReference type="GO" id="GO:0043025">
    <property type="term" value="C:neuronal cell body"/>
    <property type="evidence" value="ECO:0007669"/>
    <property type="project" value="TreeGrafter"/>
</dbReference>
<accession>A0A9N9WWU4</accession>
<evidence type="ECO:0000256" key="8">
    <source>
        <dbReference type="RuleBase" id="RU363108"/>
    </source>
</evidence>
<dbReference type="Pfam" id="PF08395">
    <property type="entry name" value="7tm_7"/>
    <property type="match status" value="1"/>
</dbReference>
<keyword evidence="2 8" id="KW-1003">Cell membrane</keyword>
<keyword evidence="5 8" id="KW-0472">Membrane</keyword>
<keyword evidence="6 8" id="KW-0675">Receptor</keyword>